<feature type="domain" description="CBS" evidence="12">
    <location>
        <begin position="289"/>
        <end position="346"/>
    </location>
</feature>
<keyword evidence="8 10" id="KW-0472">Membrane</keyword>
<feature type="domain" description="CBS" evidence="12">
    <location>
        <begin position="220"/>
        <end position="281"/>
    </location>
</feature>
<gene>
    <name evidence="14" type="ORF">DPM19_00560</name>
</gene>
<dbReference type="CDD" id="cd04590">
    <property type="entry name" value="CBS_pair_CorC_HlyC_assoc"/>
    <property type="match status" value="1"/>
</dbReference>
<dbReference type="Gene3D" id="3.10.580.10">
    <property type="entry name" value="CBS-domain"/>
    <property type="match status" value="1"/>
</dbReference>
<evidence type="ECO:0000256" key="6">
    <source>
        <dbReference type="ARBA" id="ARBA00022989"/>
    </source>
</evidence>
<dbReference type="PANTHER" id="PTHR43099:SF6">
    <property type="entry name" value="UPF0053 PROTEIN RV1842C"/>
    <property type="match status" value="1"/>
</dbReference>
<feature type="domain" description="CNNM transmembrane" evidence="13">
    <location>
        <begin position="1"/>
        <end position="201"/>
    </location>
</feature>
<dbReference type="SUPFAM" id="SSF56176">
    <property type="entry name" value="FAD-binding/transporter-associated domain-like"/>
    <property type="match status" value="1"/>
</dbReference>
<dbReference type="Pfam" id="PF00571">
    <property type="entry name" value="CBS"/>
    <property type="match status" value="2"/>
</dbReference>
<reference evidence="14 15" key="1">
    <citation type="submission" date="2018-06" db="EMBL/GenBank/DDBJ databases">
        <title>Actinomadura craniellae sp. nov. isolated from marine sponge Craniella sp.</title>
        <authorList>
            <person name="Li L."/>
            <person name="Xu Q.H."/>
            <person name="Lin H.W."/>
            <person name="Lu Y.H."/>
        </authorList>
    </citation>
    <scope>NUCLEOTIDE SEQUENCE [LARGE SCALE GENOMIC DNA]</scope>
    <source>
        <strain evidence="14 15">LHW63021</strain>
    </source>
</reference>
<dbReference type="Proteomes" id="UP000251891">
    <property type="component" value="Unassembled WGS sequence"/>
</dbReference>
<dbReference type="InterPro" id="IPR002550">
    <property type="entry name" value="CNNM"/>
</dbReference>
<dbReference type="Gene3D" id="3.30.465.10">
    <property type="match status" value="1"/>
</dbReference>
<evidence type="ECO:0000256" key="2">
    <source>
        <dbReference type="ARBA" id="ARBA00006337"/>
    </source>
</evidence>
<dbReference type="SMART" id="SM00116">
    <property type="entry name" value="CBS"/>
    <property type="match status" value="2"/>
</dbReference>
<evidence type="ECO:0000256" key="4">
    <source>
        <dbReference type="ARBA" id="ARBA00022692"/>
    </source>
</evidence>
<dbReference type="InterPro" id="IPR000644">
    <property type="entry name" value="CBS_dom"/>
</dbReference>
<dbReference type="InterPro" id="IPR016169">
    <property type="entry name" value="FAD-bd_PCMH_sub2"/>
</dbReference>
<evidence type="ECO:0000256" key="3">
    <source>
        <dbReference type="ARBA" id="ARBA00022475"/>
    </source>
</evidence>
<dbReference type="InterPro" id="IPR051676">
    <property type="entry name" value="UPF0053_domain"/>
</dbReference>
<evidence type="ECO:0000256" key="8">
    <source>
        <dbReference type="ARBA" id="ARBA00023136"/>
    </source>
</evidence>
<feature type="transmembrane region" description="Helical" evidence="11">
    <location>
        <begin position="57"/>
        <end position="78"/>
    </location>
</feature>
<evidence type="ECO:0000313" key="15">
    <source>
        <dbReference type="Proteomes" id="UP000251891"/>
    </source>
</evidence>
<evidence type="ECO:0000256" key="1">
    <source>
        <dbReference type="ARBA" id="ARBA00004651"/>
    </source>
</evidence>
<comment type="caution">
    <text evidence="14">The sequence shown here is derived from an EMBL/GenBank/DDBJ whole genome shotgun (WGS) entry which is preliminary data.</text>
</comment>
<dbReference type="AlphaFoldDB" id="A0A365HCH9"/>
<proteinExistence type="inferred from homology"/>
<evidence type="ECO:0008006" key="16">
    <source>
        <dbReference type="Google" id="ProtNLM"/>
    </source>
</evidence>
<accession>A0A365HCH9</accession>
<protein>
    <recommendedName>
        <fullName evidence="16">HlyC/CorC family transporter</fullName>
    </recommendedName>
</protein>
<dbReference type="EMBL" id="QLYX01000001">
    <property type="protein sequence ID" value="RAY16712.1"/>
    <property type="molecule type" value="Genomic_DNA"/>
</dbReference>
<keyword evidence="3" id="KW-1003">Cell membrane</keyword>
<sequence length="462" mass="48816">MTSALLGIVAVLVLTVATGYFVAQEFAYTTADRAVLSAQAEQGDVRARRALQVMARLSFMLSGAQLGITVTALVVGFIAEPALAQLLEPLLTGLGVAGAGPISVAVGFALATVVQMVLGELAPKNWAIARPEPLARMLAASTLAYLTVAGPVVRLFDASANRLLRRVGVEPVEELHHGATLEELSDIIGESGRSGHLPPDLTQLLDRALTFGEHSADEVMVPRPKVVTTTADTTVTELLKIITRTGHSNYPVLGQEIDEVVGVVGARELAAARAAGPAAPFEELTVGPLARPALLVPATLPLHTLVQRMHEAREEFICVVDEYGGLAGIVTFEDVAEELVGEITDENDPAPALTARTETGWEVDAGLRIDEINQATGAALPEGEHYDTLAGLIMVALGRMAAVGDTVTVPQDPDSMPVDARPGTVETEVLALRRRVPARARLRVRPAPEPAAAGTEEERWTR</sequence>
<keyword evidence="4 10" id="KW-0812">Transmembrane</keyword>
<dbReference type="PROSITE" id="PS51371">
    <property type="entry name" value="CBS"/>
    <property type="match status" value="2"/>
</dbReference>
<comment type="subcellular location">
    <subcellularLocation>
        <location evidence="1">Cell membrane</location>
        <topology evidence="1">Multi-pass membrane protein</topology>
    </subcellularLocation>
</comment>
<keyword evidence="5" id="KW-0677">Repeat</keyword>
<comment type="similarity">
    <text evidence="2">Belongs to the UPF0053 family.</text>
</comment>
<evidence type="ECO:0000313" key="14">
    <source>
        <dbReference type="EMBL" id="RAY16712.1"/>
    </source>
</evidence>
<evidence type="ECO:0000256" key="10">
    <source>
        <dbReference type="PROSITE-ProRule" id="PRU01193"/>
    </source>
</evidence>
<dbReference type="SMART" id="SM01091">
    <property type="entry name" value="CorC_HlyC"/>
    <property type="match status" value="1"/>
</dbReference>
<dbReference type="GO" id="GO:0050660">
    <property type="term" value="F:flavin adenine dinucleotide binding"/>
    <property type="evidence" value="ECO:0007669"/>
    <property type="project" value="InterPro"/>
</dbReference>
<dbReference type="RefSeq" id="WP_111862764.1">
    <property type="nucleotide sequence ID" value="NZ_QLYX01000001.1"/>
</dbReference>
<dbReference type="SUPFAM" id="SSF54631">
    <property type="entry name" value="CBS-domain pair"/>
    <property type="match status" value="1"/>
</dbReference>
<evidence type="ECO:0000259" key="12">
    <source>
        <dbReference type="PROSITE" id="PS51371"/>
    </source>
</evidence>
<dbReference type="PANTHER" id="PTHR43099">
    <property type="entry name" value="UPF0053 PROTEIN YRKA"/>
    <property type="match status" value="1"/>
</dbReference>
<dbReference type="InterPro" id="IPR005170">
    <property type="entry name" value="Transptr-assoc_dom"/>
</dbReference>
<feature type="transmembrane region" description="Helical" evidence="11">
    <location>
        <begin position="134"/>
        <end position="156"/>
    </location>
</feature>
<evidence type="ECO:0000256" key="9">
    <source>
        <dbReference type="PROSITE-ProRule" id="PRU00703"/>
    </source>
</evidence>
<dbReference type="Pfam" id="PF01595">
    <property type="entry name" value="CNNM"/>
    <property type="match status" value="1"/>
</dbReference>
<keyword evidence="7 9" id="KW-0129">CBS domain</keyword>
<dbReference type="InterPro" id="IPR036318">
    <property type="entry name" value="FAD-bd_PCMH-like_sf"/>
</dbReference>
<evidence type="ECO:0000256" key="11">
    <source>
        <dbReference type="SAM" id="Phobius"/>
    </source>
</evidence>
<dbReference type="Pfam" id="PF03471">
    <property type="entry name" value="CorC_HlyC"/>
    <property type="match status" value="1"/>
</dbReference>
<keyword evidence="6 10" id="KW-1133">Transmembrane helix</keyword>
<dbReference type="PROSITE" id="PS51846">
    <property type="entry name" value="CNNM"/>
    <property type="match status" value="1"/>
</dbReference>
<keyword evidence="15" id="KW-1185">Reference proteome</keyword>
<organism evidence="14 15">
    <name type="scientific">Actinomadura craniellae</name>
    <dbReference type="NCBI Taxonomy" id="2231787"/>
    <lineage>
        <taxon>Bacteria</taxon>
        <taxon>Bacillati</taxon>
        <taxon>Actinomycetota</taxon>
        <taxon>Actinomycetes</taxon>
        <taxon>Streptosporangiales</taxon>
        <taxon>Thermomonosporaceae</taxon>
        <taxon>Actinomadura</taxon>
    </lineage>
</organism>
<evidence type="ECO:0000256" key="7">
    <source>
        <dbReference type="ARBA" id="ARBA00023122"/>
    </source>
</evidence>
<dbReference type="InterPro" id="IPR046342">
    <property type="entry name" value="CBS_dom_sf"/>
</dbReference>
<dbReference type="GO" id="GO:0005886">
    <property type="term" value="C:plasma membrane"/>
    <property type="evidence" value="ECO:0007669"/>
    <property type="project" value="UniProtKB-SubCell"/>
</dbReference>
<evidence type="ECO:0000259" key="13">
    <source>
        <dbReference type="PROSITE" id="PS51846"/>
    </source>
</evidence>
<feature type="transmembrane region" description="Helical" evidence="11">
    <location>
        <begin position="90"/>
        <end position="114"/>
    </location>
</feature>
<evidence type="ECO:0000256" key="5">
    <source>
        <dbReference type="ARBA" id="ARBA00022737"/>
    </source>
</evidence>
<name>A0A365HCH9_9ACTN</name>
<dbReference type="InterPro" id="IPR044751">
    <property type="entry name" value="Ion_transp-like_CBS"/>
</dbReference>
<dbReference type="OrthoDB" id="110231at2"/>